<evidence type="ECO:0000313" key="3">
    <source>
        <dbReference type="Proteomes" id="UP001642540"/>
    </source>
</evidence>
<feature type="compositionally biased region" description="Low complexity" evidence="1">
    <location>
        <begin position="899"/>
        <end position="913"/>
    </location>
</feature>
<feature type="compositionally biased region" description="Basic and acidic residues" evidence="1">
    <location>
        <begin position="289"/>
        <end position="304"/>
    </location>
</feature>
<dbReference type="Proteomes" id="UP001642540">
    <property type="component" value="Unassembled WGS sequence"/>
</dbReference>
<feature type="region of interest" description="Disordered" evidence="1">
    <location>
        <begin position="649"/>
        <end position="678"/>
    </location>
</feature>
<feature type="region of interest" description="Disordered" evidence="1">
    <location>
        <begin position="593"/>
        <end position="625"/>
    </location>
</feature>
<dbReference type="EMBL" id="CAXLJM020000072">
    <property type="protein sequence ID" value="CAL8127152.1"/>
    <property type="molecule type" value="Genomic_DNA"/>
</dbReference>
<reference evidence="2 3" key="1">
    <citation type="submission" date="2024-08" db="EMBL/GenBank/DDBJ databases">
        <authorList>
            <person name="Cucini C."/>
            <person name="Frati F."/>
        </authorList>
    </citation>
    <scope>NUCLEOTIDE SEQUENCE [LARGE SCALE GENOMIC DNA]</scope>
</reference>
<feature type="region of interest" description="Disordered" evidence="1">
    <location>
        <begin position="98"/>
        <end position="126"/>
    </location>
</feature>
<feature type="compositionally biased region" description="Polar residues" evidence="1">
    <location>
        <begin position="271"/>
        <end position="287"/>
    </location>
</feature>
<evidence type="ECO:0000256" key="1">
    <source>
        <dbReference type="SAM" id="MobiDB-lite"/>
    </source>
</evidence>
<sequence>MPPLCTRNTLFSPEVFWALPLLPDYSRDDFEEQATESPTEDGKDGDALDKSSRIPPWYIRGLWSQSLLGDLGGSIRLTLSRVPTLQMNKDYFAGGDYEQNPVPSSVSNNGNGGSISHSSNNNRTGSSKLLKRWHCRSRSTFRCLLLMSKELSKSIYLKRKDLSLIEAWIVDLKNIHYMEPPMLPRRRSHTNPCLGADGLHGVSFYPSLEPNQDLKSEEFIGKRNETFKELIVRINSEDELASQRDKRETERPTLIENSGGDEITGLLPPEENSTYTSGDWSTQTVDVSQDGHEESSYVTRPEDRTLSPYDTYYRRYKQESHPELATSQPTERSRIDYYHPDILPDQSGAYRRRGFPVVDKSTYLSDPRAAFLSASRSAKHLHEALAKHHEASVDGFPILKAMTETMCPGFGSLVPYQPAVVQSDVLLIIAFTNHHYDLIPTLEVLYRSTFPNMLYCGNPHESIDLFLRKYQSVEHRSFSFLPTYTRATYECVLGAMEMNYEVKGYVVITDETLIKTWNIEGLDKTKIWVSSSDHENRHVPVTKESWPKLDPRGQKLPRLLDGLANTWKMLTYFLVGQDSYILEPATIKKRSVDAVEAAPENDESENPTVLSSPTPATEPPKDENVSAEKLETLETSYVPLTGGLNRIAQLSNRENATEESELRQEFGGEERQPKSDHQHWDLTVAGDWGVSKAAPYARIPLVDLDEGQESSNETFSGIDETTDDVEVGEDDDDSTSSDVSDLMKDSLSETPSSSPNPNDEIVDEIEGEILVTPTSEAPVTENSTDAIGAGNISVSSDSGSEQVISTTPIPESSVGVPLYHVEHVEPPTPTTYHKPEEVLGAGLEKDVYNVSLVNSSLPEETSLEGKQFEIKGANTEEEKPLLLTKSSDYVPTTEKGFESESSTSTTTTASTTALPPSPGYGVGSEEVTITDSDHELRREMEILLDGLKKVYTNLVGTVQDYQEMNETDTRSHDILPEGKEILEDSKSHRISPREFRHIRCTMQDDGHQSELCSILRAYVNKLLLNLGTDIHLYHDTIPMYYLPSSATKPFYSVANVLLHHGVMDELALPLLFRGLAPESDWIKLVRSPSLDLSASDPATAGSGHTQSQFVAGEDISSQVLNSKSQYLHPFHLHKVYSDHDLRKQFCKHYLLRIFEM</sequence>
<dbReference type="PANTHER" id="PTHR31362:SF0">
    <property type="entry name" value="EXOSTOSIN DOMAIN-CONTAINING PROTEIN-RELATED"/>
    <property type="match status" value="1"/>
</dbReference>
<gene>
    <name evidence="2" type="ORF">ODALV1_LOCUS21715</name>
</gene>
<feature type="compositionally biased region" description="Polar residues" evidence="1">
    <location>
        <begin position="748"/>
        <end position="757"/>
    </location>
</feature>
<comment type="caution">
    <text evidence="2">The sequence shown here is derived from an EMBL/GenBank/DDBJ whole genome shotgun (WGS) entry which is preliminary data.</text>
</comment>
<feature type="compositionally biased region" description="Basic and acidic residues" evidence="1">
    <location>
        <begin position="241"/>
        <end position="253"/>
    </location>
</feature>
<accession>A0ABP1RE44</accession>
<keyword evidence="3" id="KW-1185">Reference proteome</keyword>
<feature type="region of interest" description="Disordered" evidence="1">
    <location>
        <begin position="238"/>
        <end position="304"/>
    </location>
</feature>
<feature type="compositionally biased region" description="Basic and acidic residues" evidence="1">
    <location>
        <begin position="660"/>
        <end position="678"/>
    </location>
</feature>
<organism evidence="2 3">
    <name type="scientific">Orchesella dallaii</name>
    <dbReference type="NCBI Taxonomy" id="48710"/>
    <lineage>
        <taxon>Eukaryota</taxon>
        <taxon>Metazoa</taxon>
        <taxon>Ecdysozoa</taxon>
        <taxon>Arthropoda</taxon>
        <taxon>Hexapoda</taxon>
        <taxon>Collembola</taxon>
        <taxon>Entomobryomorpha</taxon>
        <taxon>Entomobryoidea</taxon>
        <taxon>Orchesellidae</taxon>
        <taxon>Orchesellinae</taxon>
        <taxon>Orchesella</taxon>
    </lineage>
</organism>
<proteinExistence type="predicted"/>
<feature type="compositionally biased region" description="Basic and acidic residues" evidence="1">
    <location>
        <begin position="40"/>
        <end position="49"/>
    </location>
</feature>
<feature type="compositionally biased region" description="Low complexity" evidence="1">
    <location>
        <begin position="100"/>
        <end position="122"/>
    </location>
</feature>
<feature type="compositionally biased region" description="Acidic residues" evidence="1">
    <location>
        <begin position="720"/>
        <end position="735"/>
    </location>
</feature>
<dbReference type="InterPro" id="IPR005049">
    <property type="entry name" value="STL-like"/>
</dbReference>
<dbReference type="PANTHER" id="PTHR31362">
    <property type="entry name" value="GLYCOSYLTRANSFERASE STELLO1-RELATED"/>
    <property type="match status" value="1"/>
</dbReference>
<protein>
    <submittedName>
        <fullName evidence="2">Uncharacterized protein</fullName>
    </submittedName>
</protein>
<name>A0ABP1RE44_9HEXA</name>
<feature type="compositionally biased region" description="Polar residues" evidence="1">
    <location>
        <begin position="606"/>
        <end position="615"/>
    </location>
</feature>
<evidence type="ECO:0000313" key="2">
    <source>
        <dbReference type="EMBL" id="CAL8127152.1"/>
    </source>
</evidence>
<feature type="region of interest" description="Disordered" evidence="1">
    <location>
        <begin position="887"/>
        <end position="925"/>
    </location>
</feature>
<feature type="region of interest" description="Disordered" evidence="1">
    <location>
        <begin position="30"/>
        <end position="49"/>
    </location>
</feature>
<feature type="region of interest" description="Disordered" evidence="1">
    <location>
        <begin position="701"/>
        <end position="761"/>
    </location>
</feature>